<dbReference type="EMBL" id="CP069370">
    <property type="protein sequence ID" value="QYZ71444.1"/>
    <property type="molecule type" value="Genomic_DNA"/>
</dbReference>
<gene>
    <name evidence="1" type="ORF">JO391_08090</name>
</gene>
<evidence type="ECO:0000313" key="1">
    <source>
        <dbReference type="EMBL" id="QYZ71444.1"/>
    </source>
</evidence>
<dbReference type="InterPro" id="IPR031723">
    <property type="entry name" value="DMSP_lyase"/>
</dbReference>
<dbReference type="GO" id="GO:0047869">
    <property type="term" value="F:dimethylpropiothetin dethiomethylase activity"/>
    <property type="evidence" value="ECO:0007669"/>
    <property type="project" value="InterPro"/>
</dbReference>
<reference evidence="1" key="1">
    <citation type="submission" date="2021-02" db="EMBL/GenBank/DDBJ databases">
        <title>Rhodobacter shimadae sp. nov., an aerobic anoxygenic phototrophic bacterium isolated from a hot spring.</title>
        <authorList>
            <person name="Muramatsu S."/>
            <person name="Haruta S."/>
            <person name="Hirose S."/>
            <person name="Hanada S."/>
        </authorList>
    </citation>
    <scope>NUCLEOTIDE SEQUENCE</scope>
    <source>
        <strain evidence="1">N10</strain>
    </source>
</reference>
<proteinExistence type="predicted"/>
<dbReference type="KEGG" id="nsm:JO391_08090"/>
<evidence type="ECO:0000313" key="2">
    <source>
        <dbReference type="Proteomes" id="UP000826300"/>
    </source>
</evidence>
<dbReference type="Proteomes" id="UP000826300">
    <property type="component" value="Chromosome"/>
</dbReference>
<dbReference type="Pfam" id="PF16867">
    <property type="entry name" value="DMSP_lyase"/>
    <property type="match status" value="1"/>
</dbReference>
<dbReference type="AlphaFoldDB" id="A0A8G1EF32"/>
<dbReference type="RefSeq" id="WP_220663985.1">
    <property type="nucleotide sequence ID" value="NZ_CP069370.1"/>
</dbReference>
<sequence>MTDPILQELATPLGLPGSGRRRYGAAMALHRRGEISAAVLEAYRIASALDTQDPAQILAAEGLAVPALPTPDAASAIRSLVDEADIYLATLPGPGVAEVRAGIAQARGRAVNIPQGGTNPTVAAHLATALEELRPTHPAMAQAIAAAAPHLDWITYDAYPRDQIGPAFADGHAFASLIGAGSPIPAEDFDFGLFLIAPHVLYRDHNHAAPELYAPLTGPHGWRFGPGEPLVVKPAHQPVWNDPFRPHCTKVGPVPFLCLFGWTRDVNETARVLPAPDWPELEALRLG</sequence>
<dbReference type="InterPro" id="IPR014710">
    <property type="entry name" value="RmlC-like_jellyroll"/>
</dbReference>
<name>A0A8G1EF32_9RHOB</name>
<protein>
    <submittedName>
        <fullName evidence="1">Uncharacterized protein</fullName>
    </submittedName>
</protein>
<keyword evidence="2" id="KW-1185">Reference proteome</keyword>
<accession>A0A8G1EF32</accession>
<organism evidence="1 2">
    <name type="scientific">Neotabrizicola shimadae</name>
    <dbReference type="NCBI Taxonomy" id="2807096"/>
    <lineage>
        <taxon>Bacteria</taxon>
        <taxon>Pseudomonadati</taxon>
        <taxon>Pseudomonadota</taxon>
        <taxon>Alphaproteobacteria</taxon>
        <taxon>Rhodobacterales</taxon>
        <taxon>Paracoccaceae</taxon>
        <taxon>Neotabrizicola</taxon>
    </lineage>
</organism>
<dbReference type="Gene3D" id="2.60.120.10">
    <property type="entry name" value="Jelly Rolls"/>
    <property type="match status" value="1"/>
</dbReference>